<accession>A0ABT3Q0P9</accession>
<comment type="caution">
    <text evidence="2">The sequence shown here is derived from an EMBL/GenBank/DDBJ whole genome shotgun (WGS) entry which is preliminary data.</text>
</comment>
<evidence type="ECO:0000313" key="2">
    <source>
        <dbReference type="EMBL" id="MCW9713707.1"/>
    </source>
</evidence>
<keyword evidence="3" id="KW-1185">Reference proteome</keyword>
<dbReference type="PANTHER" id="PTHR15032:SF4">
    <property type="entry name" value="N-ACYL-PHOSPHATIDYLETHANOLAMINE-HYDROLYZING PHOSPHOLIPASE D"/>
    <property type="match status" value="1"/>
</dbReference>
<dbReference type="SUPFAM" id="SSF56281">
    <property type="entry name" value="Metallo-hydrolase/oxidoreductase"/>
    <property type="match status" value="1"/>
</dbReference>
<organism evidence="2 3">
    <name type="scientific">Fodinibius salicampi</name>
    <dbReference type="NCBI Taxonomy" id="1920655"/>
    <lineage>
        <taxon>Bacteria</taxon>
        <taxon>Pseudomonadati</taxon>
        <taxon>Balneolota</taxon>
        <taxon>Balneolia</taxon>
        <taxon>Balneolales</taxon>
        <taxon>Balneolaceae</taxon>
        <taxon>Fodinibius</taxon>
    </lineage>
</organism>
<protein>
    <submittedName>
        <fullName evidence="2">MBL fold metallo-hydrolase</fullName>
    </submittedName>
</protein>
<dbReference type="InterPro" id="IPR036866">
    <property type="entry name" value="RibonucZ/Hydroxyglut_hydro"/>
</dbReference>
<dbReference type="Gene3D" id="3.60.15.10">
    <property type="entry name" value="Ribonuclease Z/Hydroxyacylglutathione hydrolase-like"/>
    <property type="match status" value="1"/>
</dbReference>
<dbReference type="Pfam" id="PF12706">
    <property type="entry name" value="Lactamase_B_2"/>
    <property type="match status" value="1"/>
</dbReference>
<evidence type="ECO:0000259" key="1">
    <source>
        <dbReference type="Pfam" id="PF12706"/>
    </source>
</evidence>
<dbReference type="EMBL" id="JAJNDC010000003">
    <property type="protein sequence ID" value="MCW9713707.1"/>
    <property type="molecule type" value="Genomic_DNA"/>
</dbReference>
<dbReference type="InterPro" id="IPR001279">
    <property type="entry name" value="Metallo-B-lactamas"/>
</dbReference>
<proteinExistence type="predicted"/>
<name>A0ABT3Q0P9_9BACT</name>
<evidence type="ECO:0000313" key="3">
    <source>
        <dbReference type="Proteomes" id="UP001207337"/>
    </source>
</evidence>
<sequence length="358" mass="41250">MFWFPIAIIGTLGLALFIVETIIAAPPYIENKSDHFDGKKFINPEGLNEHSYFDVLKWWFSGNDKGTWHKLSKKDVPPGPKPAPTVDDEEVHITFINHASFLIQVNGQNILTDPIWSRRASPFQWIGPKRMRPPGLNFEDLPPIDTVLISHNHYDHLDIQTVLDLNEAHKPTFVVPLGVDQLLHEHKIQDTIHMDWWDRQQLGEELSISAVPARHFSARGLFDRNKTLWCGYIIHAKPGNIYFAGDTGYGEFFKEIRRRYGSIFTSLIPIGAYKPRWFMESIHLSPKEAIQVHQDLQSEQSFAMHFGTFPLADDGMFEATNELKKELRGKPILKQKFRIPIEGKRQILTPEKTAKYFS</sequence>
<dbReference type="RefSeq" id="WP_265790572.1">
    <property type="nucleotide sequence ID" value="NZ_BAABRS010000003.1"/>
</dbReference>
<dbReference type="Proteomes" id="UP001207337">
    <property type="component" value="Unassembled WGS sequence"/>
</dbReference>
<reference evidence="2 3" key="1">
    <citation type="submission" date="2021-11" db="EMBL/GenBank/DDBJ databases">
        <title>Aliifidinibius sp. nov., a new bacterium isolated from saline soil.</title>
        <authorList>
            <person name="Galisteo C."/>
            <person name="De La Haba R."/>
            <person name="Sanchez-Porro C."/>
            <person name="Ventosa A."/>
        </authorList>
    </citation>
    <scope>NUCLEOTIDE SEQUENCE [LARGE SCALE GENOMIC DNA]</scope>
    <source>
        <strain evidence="2 3">KACC 190600</strain>
    </source>
</reference>
<feature type="domain" description="Metallo-beta-lactamase" evidence="1">
    <location>
        <begin position="109"/>
        <end position="306"/>
    </location>
</feature>
<gene>
    <name evidence="2" type="ORF">LQ318_12415</name>
</gene>
<dbReference type="PANTHER" id="PTHR15032">
    <property type="entry name" value="N-ACYL-PHOSPHATIDYLETHANOLAMINE-HYDROLYZING PHOSPHOLIPASE D"/>
    <property type="match status" value="1"/>
</dbReference>